<dbReference type="Proteomes" id="UP000192902">
    <property type="component" value="Chromosome"/>
</dbReference>
<organism evidence="1 2">
    <name type="scientific">Campylobacter cuniculorum DSM 23162 = LMG 24588</name>
    <dbReference type="NCBI Taxonomy" id="1121267"/>
    <lineage>
        <taxon>Bacteria</taxon>
        <taxon>Pseudomonadati</taxon>
        <taxon>Campylobacterota</taxon>
        <taxon>Epsilonproteobacteria</taxon>
        <taxon>Campylobacterales</taxon>
        <taxon>Campylobacteraceae</taxon>
        <taxon>Campylobacter</taxon>
    </lineage>
</organism>
<dbReference type="PROSITE" id="PS00018">
    <property type="entry name" value="EF_HAND_1"/>
    <property type="match status" value="1"/>
</dbReference>
<dbReference type="Gene3D" id="1.10.238.10">
    <property type="entry name" value="EF-hand"/>
    <property type="match status" value="1"/>
</dbReference>
<gene>
    <name evidence="1" type="ORF">CCUN_0495</name>
</gene>
<proteinExistence type="predicted"/>
<dbReference type="STRING" id="1121267.CCUN_0495"/>
<evidence type="ECO:0000313" key="2">
    <source>
        <dbReference type="Proteomes" id="UP000192902"/>
    </source>
</evidence>
<dbReference type="InterPro" id="IPR018247">
    <property type="entry name" value="EF_Hand_1_Ca_BS"/>
</dbReference>
<accession>A0A1W6BVR7</accession>
<evidence type="ECO:0008006" key="3">
    <source>
        <dbReference type="Google" id="ProtNLM"/>
    </source>
</evidence>
<sequence length="301" mass="34438">MGMGIFAIAVNTFYKTKDVAVFSAMPSKNVIRKQEDFTLNKNQSLNTDGHFVKFFSDNKQFSLKLNDESLELLKNHFGENDFLNLKDGSTALSGKAGAFVEGWYKDILYKRDFLLADRDHNGRIENDEFLSLKNSVKDRAENQNLIDSYKAVVLREAKSTEGYVSSQVENKALSVEDLLNESIKSDRNFDGQITRLEYAAKGKTDIEGYENWAVQSLNELLSEKNKQEKITLVVDPYNIFWSNPINNTLNQMRSYYEDIGLEKFSQPQSSSQSQSNNMVIYTSDKKNIDEKEELLNELGFD</sequence>
<name>A0A1W6BVR7_9BACT</name>
<dbReference type="EMBL" id="CP020867">
    <property type="protein sequence ID" value="ARJ56137.1"/>
    <property type="molecule type" value="Genomic_DNA"/>
</dbReference>
<evidence type="ECO:0000313" key="1">
    <source>
        <dbReference type="EMBL" id="ARJ56137.1"/>
    </source>
</evidence>
<dbReference type="AlphaFoldDB" id="A0A1W6BVR7"/>
<protein>
    <recommendedName>
        <fullName evidence="3">EF-hand domain-containing protein</fullName>
    </recommendedName>
</protein>
<reference evidence="1 2" key="1">
    <citation type="submission" date="2017-04" db="EMBL/GenBank/DDBJ databases">
        <title>Complete genome sequence of the Campylobacter cuniculorum type strain LMG24588.</title>
        <authorList>
            <person name="Miller W.G."/>
            <person name="Yee E."/>
            <person name="Revez J."/>
            <person name="Bono J.L."/>
            <person name="Rossi M."/>
        </authorList>
    </citation>
    <scope>NUCLEOTIDE SEQUENCE [LARGE SCALE GENOMIC DNA]</scope>
    <source>
        <strain evidence="1 2">LMG 24588</strain>
    </source>
</reference>
<dbReference type="RefSeq" id="WP_174564651.1">
    <property type="nucleotide sequence ID" value="NZ_CP020867.1"/>
</dbReference>
<dbReference type="KEGG" id="ccun:CCUN_0495"/>